<dbReference type="InterPro" id="IPR027330">
    <property type="entry name" value="TPX2_central_dom"/>
</dbReference>
<dbReference type="GO" id="GO:0090307">
    <property type="term" value="P:mitotic spindle assembly"/>
    <property type="evidence" value="ECO:0007669"/>
    <property type="project" value="TreeGrafter"/>
</dbReference>
<sequence length="167" mass="18708">MPTKSRQINQRHAPSATTMQVASTRKVVQPFRATEHQHASRQHDYVGSNVPACTSNHARHLNNVHKKSEDCRDDLFKFKARPVDRKVLASKGDVGLFRSAKRNTTVPKEFNLSTSRKGNPAPLSELFNKLSLTAGAHRGIDRQNSGLPNYITTKDCKENMIGNMQQC</sequence>
<dbReference type="GO" id="GO:0030295">
    <property type="term" value="F:protein kinase activator activity"/>
    <property type="evidence" value="ECO:0007669"/>
    <property type="project" value="TreeGrafter"/>
</dbReference>
<dbReference type="PANTHER" id="PTHR14326">
    <property type="entry name" value="TARGETING PROTEIN FOR XKLP2"/>
    <property type="match status" value="1"/>
</dbReference>
<dbReference type="GO" id="GO:0005880">
    <property type="term" value="C:nuclear microtubule"/>
    <property type="evidence" value="ECO:0007669"/>
    <property type="project" value="TreeGrafter"/>
</dbReference>
<proteinExistence type="predicted"/>
<reference evidence="3" key="2">
    <citation type="journal article" date="2015" name="Data Brief">
        <title>Shoot transcriptome of the giant reed, Arundo donax.</title>
        <authorList>
            <person name="Barrero R.A."/>
            <person name="Guerrero F.D."/>
            <person name="Moolhuijzen P."/>
            <person name="Goolsby J.A."/>
            <person name="Tidwell J."/>
            <person name="Bellgard S.E."/>
            <person name="Bellgard M.I."/>
        </authorList>
    </citation>
    <scope>NUCLEOTIDE SEQUENCE</scope>
    <source>
        <tissue evidence="3">Shoot tissue taken approximately 20 cm above the soil surface</tissue>
    </source>
</reference>
<dbReference type="InterPro" id="IPR009675">
    <property type="entry name" value="TPX2_fam"/>
</dbReference>
<reference evidence="3" key="1">
    <citation type="submission" date="2014-09" db="EMBL/GenBank/DDBJ databases">
        <authorList>
            <person name="Magalhaes I.L.F."/>
            <person name="Oliveira U."/>
            <person name="Santos F.R."/>
            <person name="Vidigal T.H.D.A."/>
            <person name="Brescovit A.D."/>
            <person name="Santos A.J."/>
        </authorList>
    </citation>
    <scope>NUCLEOTIDE SEQUENCE</scope>
    <source>
        <tissue evidence="3">Shoot tissue taken approximately 20 cm above the soil surface</tissue>
    </source>
</reference>
<name>A0A0A9C0C7_ARUDO</name>
<dbReference type="GO" id="GO:0008017">
    <property type="term" value="F:microtubule binding"/>
    <property type="evidence" value="ECO:0007669"/>
    <property type="project" value="TreeGrafter"/>
</dbReference>
<dbReference type="GO" id="GO:0005819">
    <property type="term" value="C:spindle"/>
    <property type="evidence" value="ECO:0007669"/>
    <property type="project" value="InterPro"/>
</dbReference>
<evidence type="ECO:0000259" key="2">
    <source>
        <dbReference type="Pfam" id="PF12214"/>
    </source>
</evidence>
<dbReference type="PANTHER" id="PTHR14326:SF15">
    <property type="entry name" value="OS06G0130200 PROTEIN"/>
    <property type="match status" value="1"/>
</dbReference>
<organism evidence="3">
    <name type="scientific">Arundo donax</name>
    <name type="common">Giant reed</name>
    <name type="synonym">Donax arundinaceus</name>
    <dbReference type="NCBI Taxonomy" id="35708"/>
    <lineage>
        <taxon>Eukaryota</taxon>
        <taxon>Viridiplantae</taxon>
        <taxon>Streptophyta</taxon>
        <taxon>Embryophyta</taxon>
        <taxon>Tracheophyta</taxon>
        <taxon>Spermatophyta</taxon>
        <taxon>Magnoliopsida</taxon>
        <taxon>Liliopsida</taxon>
        <taxon>Poales</taxon>
        <taxon>Poaceae</taxon>
        <taxon>PACMAD clade</taxon>
        <taxon>Arundinoideae</taxon>
        <taxon>Arundineae</taxon>
        <taxon>Arundo</taxon>
    </lineage>
</organism>
<dbReference type="GO" id="GO:0060236">
    <property type="term" value="P:regulation of mitotic spindle organization"/>
    <property type="evidence" value="ECO:0007669"/>
    <property type="project" value="InterPro"/>
</dbReference>
<feature type="domain" description="TPX2 central" evidence="2">
    <location>
        <begin position="32"/>
        <end position="112"/>
    </location>
</feature>
<feature type="region of interest" description="Disordered" evidence="1">
    <location>
        <begin position="1"/>
        <end position="22"/>
    </location>
</feature>
<protein>
    <recommendedName>
        <fullName evidence="2">TPX2 central domain-containing protein</fullName>
    </recommendedName>
</protein>
<evidence type="ECO:0000313" key="3">
    <source>
        <dbReference type="EMBL" id="JAD67908.1"/>
    </source>
</evidence>
<dbReference type="Pfam" id="PF12214">
    <property type="entry name" value="TPX2_importin"/>
    <property type="match status" value="1"/>
</dbReference>
<dbReference type="EMBL" id="GBRH01229987">
    <property type="protein sequence ID" value="JAD67908.1"/>
    <property type="molecule type" value="Transcribed_RNA"/>
</dbReference>
<evidence type="ECO:0000256" key="1">
    <source>
        <dbReference type="SAM" id="MobiDB-lite"/>
    </source>
</evidence>
<dbReference type="AlphaFoldDB" id="A0A0A9C0C7"/>
<accession>A0A0A9C0C7</accession>